<name>A0AAD6QP28_9ROSI</name>
<sequence>MPKPLPQSAKTISKQDSPLGQLAS</sequence>
<accession>A0AAD6QP28</accession>
<reference evidence="2" key="1">
    <citation type="journal article" date="2023" name="Mol. Ecol. Resour.">
        <title>Chromosome-level genome assembly of a triploid poplar Populus alba 'Berolinensis'.</title>
        <authorList>
            <person name="Chen S."/>
            <person name="Yu Y."/>
            <person name="Wang X."/>
            <person name="Wang S."/>
            <person name="Zhang T."/>
            <person name="Zhou Y."/>
            <person name="He R."/>
            <person name="Meng N."/>
            <person name="Wang Y."/>
            <person name="Liu W."/>
            <person name="Liu Z."/>
            <person name="Liu J."/>
            <person name="Guo Q."/>
            <person name="Huang H."/>
            <person name="Sederoff R.R."/>
            <person name="Wang G."/>
            <person name="Qu G."/>
            <person name="Chen S."/>
        </authorList>
    </citation>
    <scope>NUCLEOTIDE SEQUENCE</scope>
    <source>
        <strain evidence="2">SC-2020</strain>
    </source>
</reference>
<dbReference type="AlphaFoldDB" id="A0AAD6QP28"/>
<evidence type="ECO:0000313" key="3">
    <source>
        <dbReference type="Proteomes" id="UP001164929"/>
    </source>
</evidence>
<gene>
    <name evidence="2" type="ORF">NC653_016938</name>
</gene>
<keyword evidence="3" id="KW-1185">Reference proteome</keyword>
<dbReference type="EMBL" id="JAQIZT010000006">
    <property type="protein sequence ID" value="KAJ6993957.1"/>
    <property type="molecule type" value="Genomic_DNA"/>
</dbReference>
<protein>
    <submittedName>
        <fullName evidence="2">Uncharacterized protein</fullName>
    </submittedName>
</protein>
<feature type="compositionally biased region" description="Polar residues" evidence="1">
    <location>
        <begin position="8"/>
        <end position="24"/>
    </location>
</feature>
<evidence type="ECO:0000256" key="1">
    <source>
        <dbReference type="SAM" id="MobiDB-lite"/>
    </source>
</evidence>
<dbReference type="Proteomes" id="UP001164929">
    <property type="component" value="Chromosome 6"/>
</dbReference>
<feature type="region of interest" description="Disordered" evidence="1">
    <location>
        <begin position="1"/>
        <end position="24"/>
    </location>
</feature>
<organism evidence="2 3">
    <name type="scientific">Populus alba x Populus x berolinensis</name>
    <dbReference type="NCBI Taxonomy" id="444605"/>
    <lineage>
        <taxon>Eukaryota</taxon>
        <taxon>Viridiplantae</taxon>
        <taxon>Streptophyta</taxon>
        <taxon>Embryophyta</taxon>
        <taxon>Tracheophyta</taxon>
        <taxon>Spermatophyta</taxon>
        <taxon>Magnoliopsida</taxon>
        <taxon>eudicotyledons</taxon>
        <taxon>Gunneridae</taxon>
        <taxon>Pentapetalae</taxon>
        <taxon>rosids</taxon>
        <taxon>fabids</taxon>
        <taxon>Malpighiales</taxon>
        <taxon>Salicaceae</taxon>
        <taxon>Saliceae</taxon>
        <taxon>Populus</taxon>
    </lineage>
</organism>
<proteinExistence type="predicted"/>
<comment type="caution">
    <text evidence="2">The sequence shown here is derived from an EMBL/GenBank/DDBJ whole genome shotgun (WGS) entry which is preliminary data.</text>
</comment>
<evidence type="ECO:0000313" key="2">
    <source>
        <dbReference type="EMBL" id="KAJ6993957.1"/>
    </source>
</evidence>